<keyword evidence="3" id="KW-1185">Reference proteome</keyword>
<dbReference type="Proteomes" id="UP000030748">
    <property type="component" value="Unassembled WGS sequence"/>
</dbReference>
<dbReference type="Pfam" id="PF03478">
    <property type="entry name" value="Beta-prop_KIB1-4"/>
    <property type="match status" value="1"/>
</dbReference>
<protein>
    <recommendedName>
        <fullName evidence="1">KIB1-4 beta-propeller domain-containing protein</fullName>
    </recommendedName>
</protein>
<gene>
    <name evidence="2" type="ORF">MIMGU_mgv1a025901mg</name>
</gene>
<evidence type="ECO:0000313" key="2">
    <source>
        <dbReference type="EMBL" id="EYU30590.1"/>
    </source>
</evidence>
<dbReference type="AlphaFoldDB" id="A0A022QVP5"/>
<feature type="domain" description="KIB1-4 beta-propeller" evidence="1">
    <location>
        <begin position="81"/>
        <end position="286"/>
    </location>
</feature>
<proteinExistence type="predicted"/>
<evidence type="ECO:0000259" key="1">
    <source>
        <dbReference type="Pfam" id="PF03478"/>
    </source>
</evidence>
<accession>A0A022QVP5</accession>
<sequence>MVYNFYNLADKQVISVDKKRGKDGMVIGSSHGWLALMKWRRSSYKWRRMRDLCGIDMFLYNPLTHRHVNLPPLSIPKHKFRKGQGCPDIIYSHTKQSLFCMTVCSDFESWDLRDPHSPIMNGKLLNHDMPLFAAADNRCPRCGKGNADRLKSSSFELFKYLVFDERSDRLFVVSRRVKIHRGPNGYHDYSFPYQTVGFVVDQIIVLPGGDHGEKKKELRRMDGNLDGMSFFIGAKGHGFVVVPNEDNYNGHVEPNCIYFTDSHQLTPRPWSKKKVSCGGHDIGIFNYENSTFSPCYYPRDLQSARKMNPAPTWFTPSSSFLSSVA</sequence>
<reference evidence="2 3" key="1">
    <citation type="journal article" date="2013" name="Proc. Natl. Acad. Sci. U.S.A.">
        <title>Fine-scale variation in meiotic recombination in Mimulus inferred from population shotgun sequencing.</title>
        <authorList>
            <person name="Hellsten U."/>
            <person name="Wright K.M."/>
            <person name="Jenkins J."/>
            <person name="Shu S."/>
            <person name="Yuan Y."/>
            <person name="Wessler S.R."/>
            <person name="Schmutz J."/>
            <person name="Willis J.H."/>
            <person name="Rokhsar D.S."/>
        </authorList>
    </citation>
    <scope>NUCLEOTIDE SEQUENCE [LARGE SCALE GENOMIC DNA]</scope>
    <source>
        <strain evidence="3">cv. DUN x IM62</strain>
    </source>
</reference>
<dbReference type="PANTHER" id="PTHR44259">
    <property type="entry name" value="OS07G0183000 PROTEIN-RELATED"/>
    <property type="match status" value="1"/>
</dbReference>
<name>A0A022QVP5_ERYGU</name>
<dbReference type="EMBL" id="KI631019">
    <property type="protein sequence ID" value="EYU30590.1"/>
    <property type="molecule type" value="Genomic_DNA"/>
</dbReference>
<dbReference type="PANTHER" id="PTHR44259:SF37">
    <property type="entry name" value="DUF1618 DOMAIN-CONTAINING PROTEIN"/>
    <property type="match status" value="1"/>
</dbReference>
<dbReference type="InterPro" id="IPR005174">
    <property type="entry name" value="KIB1-4_b-propeller"/>
</dbReference>
<evidence type="ECO:0000313" key="3">
    <source>
        <dbReference type="Proteomes" id="UP000030748"/>
    </source>
</evidence>
<dbReference type="InterPro" id="IPR050942">
    <property type="entry name" value="F-box_BR-signaling"/>
</dbReference>
<organism evidence="2 3">
    <name type="scientific">Erythranthe guttata</name>
    <name type="common">Yellow monkey flower</name>
    <name type="synonym">Mimulus guttatus</name>
    <dbReference type="NCBI Taxonomy" id="4155"/>
    <lineage>
        <taxon>Eukaryota</taxon>
        <taxon>Viridiplantae</taxon>
        <taxon>Streptophyta</taxon>
        <taxon>Embryophyta</taxon>
        <taxon>Tracheophyta</taxon>
        <taxon>Spermatophyta</taxon>
        <taxon>Magnoliopsida</taxon>
        <taxon>eudicotyledons</taxon>
        <taxon>Gunneridae</taxon>
        <taxon>Pentapetalae</taxon>
        <taxon>asterids</taxon>
        <taxon>lamiids</taxon>
        <taxon>Lamiales</taxon>
        <taxon>Phrymaceae</taxon>
        <taxon>Erythranthe</taxon>
    </lineage>
</organism>